<comment type="similarity">
    <text evidence="8">Belongs to the binding-protein-dependent transport system permease family.</text>
</comment>
<evidence type="ECO:0000256" key="7">
    <source>
        <dbReference type="ARBA" id="ARBA00023136"/>
    </source>
</evidence>
<keyword evidence="7 8" id="KW-0472">Membrane</keyword>
<evidence type="ECO:0000259" key="9">
    <source>
        <dbReference type="PROSITE" id="PS50928"/>
    </source>
</evidence>
<dbReference type="InterPro" id="IPR014342">
    <property type="entry name" value="Ectoine_EhuC"/>
</dbReference>
<evidence type="ECO:0000256" key="5">
    <source>
        <dbReference type="ARBA" id="ARBA00022970"/>
    </source>
</evidence>
<dbReference type="InterPro" id="IPR035906">
    <property type="entry name" value="MetI-like_sf"/>
</dbReference>
<evidence type="ECO:0000256" key="4">
    <source>
        <dbReference type="ARBA" id="ARBA00022692"/>
    </source>
</evidence>
<organism evidence="10 11">
    <name type="scientific">Rhodococcus qingshengii</name>
    <dbReference type="NCBI Taxonomy" id="334542"/>
    <lineage>
        <taxon>Bacteria</taxon>
        <taxon>Bacillati</taxon>
        <taxon>Actinomycetota</taxon>
        <taxon>Actinomycetes</taxon>
        <taxon>Mycobacteriales</taxon>
        <taxon>Nocardiaceae</taxon>
        <taxon>Rhodococcus</taxon>
        <taxon>Rhodococcus erythropolis group</taxon>
    </lineage>
</organism>
<comment type="subcellular location">
    <subcellularLocation>
        <location evidence="1 8">Cell membrane</location>
        <topology evidence="1 8">Multi-pass membrane protein</topology>
    </subcellularLocation>
</comment>
<comment type="caution">
    <text evidence="10">The sequence shown here is derived from an EMBL/GenBank/DDBJ whole genome shotgun (WGS) entry which is preliminary data.</text>
</comment>
<feature type="transmembrane region" description="Helical" evidence="8">
    <location>
        <begin position="20"/>
        <end position="45"/>
    </location>
</feature>
<keyword evidence="2 8" id="KW-0813">Transport</keyword>
<dbReference type="AlphaFoldDB" id="A0A2A5J158"/>
<feature type="transmembrane region" description="Helical" evidence="8">
    <location>
        <begin position="57"/>
        <end position="78"/>
    </location>
</feature>
<feature type="transmembrane region" description="Helical" evidence="8">
    <location>
        <begin position="186"/>
        <end position="210"/>
    </location>
</feature>
<name>A0A2A5J158_RHOSG</name>
<dbReference type="InterPro" id="IPR043429">
    <property type="entry name" value="ArtM/GltK/GlnP/TcyL/YhdX-like"/>
</dbReference>
<dbReference type="NCBIfam" id="TIGR01726">
    <property type="entry name" value="HEQRo_perm_3TM"/>
    <property type="match status" value="1"/>
</dbReference>
<dbReference type="InterPro" id="IPR000515">
    <property type="entry name" value="MetI-like"/>
</dbReference>
<dbReference type="Pfam" id="PF00528">
    <property type="entry name" value="BPD_transp_1"/>
    <property type="match status" value="1"/>
</dbReference>
<evidence type="ECO:0000256" key="1">
    <source>
        <dbReference type="ARBA" id="ARBA00004651"/>
    </source>
</evidence>
<dbReference type="PROSITE" id="PS50928">
    <property type="entry name" value="ABC_TM1"/>
    <property type="match status" value="1"/>
</dbReference>
<dbReference type="PANTHER" id="PTHR30614">
    <property type="entry name" value="MEMBRANE COMPONENT OF AMINO ACID ABC TRANSPORTER"/>
    <property type="match status" value="1"/>
</dbReference>
<dbReference type="RefSeq" id="WP_024487978.1">
    <property type="nucleotide sequence ID" value="NZ_NOVD01000052.1"/>
</dbReference>
<dbReference type="InterPro" id="IPR010065">
    <property type="entry name" value="AA_ABC_transptr_permease_3TM"/>
</dbReference>
<dbReference type="CDD" id="cd06261">
    <property type="entry name" value="TM_PBP2"/>
    <property type="match status" value="1"/>
</dbReference>
<dbReference type="Proteomes" id="UP000230886">
    <property type="component" value="Unassembled WGS sequence"/>
</dbReference>
<evidence type="ECO:0000256" key="8">
    <source>
        <dbReference type="RuleBase" id="RU363032"/>
    </source>
</evidence>
<evidence type="ECO:0000256" key="2">
    <source>
        <dbReference type="ARBA" id="ARBA00022448"/>
    </source>
</evidence>
<reference evidence="10 11" key="1">
    <citation type="submission" date="2017-07" db="EMBL/GenBank/DDBJ databases">
        <title>Draft sequence of Rhodococcus enclensis 23b-28.</title>
        <authorList>
            <person name="Besaury L."/>
            <person name="Sancelme M."/>
            <person name="Amato P."/>
            <person name="Lallement A."/>
            <person name="Delort A.-M."/>
        </authorList>
    </citation>
    <scope>NUCLEOTIDE SEQUENCE [LARGE SCALE GENOMIC DNA]</scope>
    <source>
        <strain evidence="10 11">23b-28</strain>
    </source>
</reference>
<sequence>MSTNIDALVEAWPRITGGVAVTAALTLGGAALAFVLSLVLGYAVGVRNRWMRYPARVVIEFFRGTSLLVQLFWLFYVLPLFGYQLEPMLCGVLALGLNYGAYGAEVVRGAMAAVPIAQKEACIALGFSPWLQVRKVLFPQAWVQMVPPLTNLLIQLLKGSALASFILLQDLTYQIEQLRRGTGDTIFAFGVGLIVYFVLAYALTLVMNVVEIRAKRRLGLGPSLREVLSIKPDRGDELVGVGR</sequence>
<keyword evidence="4 8" id="KW-0812">Transmembrane</keyword>
<dbReference type="Gene3D" id="1.10.3720.10">
    <property type="entry name" value="MetI-like"/>
    <property type="match status" value="1"/>
</dbReference>
<keyword evidence="6 8" id="KW-1133">Transmembrane helix</keyword>
<dbReference type="GO" id="GO:0022857">
    <property type="term" value="F:transmembrane transporter activity"/>
    <property type="evidence" value="ECO:0007669"/>
    <property type="project" value="InterPro"/>
</dbReference>
<keyword evidence="3" id="KW-1003">Cell membrane</keyword>
<dbReference type="PANTHER" id="PTHR30614:SF0">
    <property type="entry name" value="L-CYSTINE TRANSPORT SYSTEM PERMEASE PROTEIN TCYL"/>
    <property type="match status" value="1"/>
</dbReference>
<proteinExistence type="inferred from homology"/>
<dbReference type="GO" id="GO:0006865">
    <property type="term" value="P:amino acid transport"/>
    <property type="evidence" value="ECO:0007669"/>
    <property type="project" value="UniProtKB-KW"/>
</dbReference>
<evidence type="ECO:0000256" key="3">
    <source>
        <dbReference type="ARBA" id="ARBA00022475"/>
    </source>
</evidence>
<evidence type="ECO:0000313" key="11">
    <source>
        <dbReference type="Proteomes" id="UP000230886"/>
    </source>
</evidence>
<dbReference type="SUPFAM" id="SSF161098">
    <property type="entry name" value="MetI-like"/>
    <property type="match status" value="1"/>
</dbReference>
<evidence type="ECO:0000256" key="6">
    <source>
        <dbReference type="ARBA" id="ARBA00022989"/>
    </source>
</evidence>
<protein>
    <submittedName>
        <fullName evidence="10">Ectoine/hydroxyectoine ABC transporter permease subunit EhuC</fullName>
    </submittedName>
</protein>
<accession>A0A2A5J158</accession>
<dbReference type="NCBIfam" id="TIGR03004">
    <property type="entry name" value="ectoine_ehuC"/>
    <property type="match status" value="1"/>
</dbReference>
<dbReference type="GO" id="GO:0043190">
    <property type="term" value="C:ATP-binding cassette (ABC) transporter complex"/>
    <property type="evidence" value="ECO:0007669"/>
    <property type="project" value="InterPro"/>
</dbReference>
<evidence type="ECO:0000313" key="10">
    <source>
        <dbReference type="EMBL" id="PCK23324.1"/>
    </source>
</evidence>
<gene>
    <name evidence="10" type="primary">ehuC</name>
    <name evidence="10" type="ORF">CHR55_30200</name>
</gene>
<keyword evidence="5" id="KW-0029">Amino-acid transport</keyword>
<dbReference type="EMBL" id="NOVD01000052">
    <property type="protein sequence ID" value="PCK23324.1"/>
    <property type="molecule type" value="Genomic_DNA"/>
</dbReference>
<feature type="domain" description="ABC transmembrane type-1" evidence="9">
    <location>
        <begin position="19"/>
        <end position="207"/>
    </location>
</feature>